<dbReference type="AlphaFoldDB" id="A0A147BL85"/>
<evidence type="ECO:0000313" key="3">
    <source>
        <dbReference type="EMBL" id="JAR91567.1"/>
    </source>
</evidence>
<dbReference type="SUPFAM" id="SSF52980">
    <property type="entry name" value="Restriction endonuclease-like"/>
    <property type="match status" value="1"/>
</dbReference>
<dbReference type="InterPro" id="IPR007527">
    <property type="entry name" value="Znf_SWIM"/>
</dbReference>
<dbReference type="InterPro" id="IPR011604">
    <property type="entry name" value="PDDEXK-like_dom_sf"/>
</dbReference>
<reference evidence="3" key="1">
    <citation type="journal article" date="2018" name="PLoS Negl. Trop. Dis.">
        <title>Sialome diversity of ticks revealed by RNAseq of single tick salivary glands.</title>
        <authorList>
            <person name="Perner J."/>
            <person name="Kropackova S."/>
            <person name="Kopacek P."/>
            <person name="Ribeiro J.M."/>
        </authorList>
    </citation>
    <scope>NUCLEOTIDE SEQUENCE</scope>
    <source>
        <strain evidence="3">Siblings of single egg batch collected in Ceske Budejovice</strain>
        <tissue evidence="3">Salivary glands</tissue>
    </source>
</reference>
<keyword evidence="1" id="KW-0479">Metal-binding</keyword>
<dbReference type="InterPro" id="IPR011335">
    <property type="entry name" value="Restrct_endonuc-II-like"/>
</dbReference>
<protein>
    <submittedName>
        <fullName evidence="3">Putative isl2eu-5 hm</fullName>
    </submittedName>
</protein>
<dbReference type="InterPro" id="IPR019080">
    <property type="entry name" value="YqaJ_viral_recombinase"/>
</dbReference>
<evidence type="ECO:0000256" key="1">
    <source>
        <dbReference type="PROSITE-ProRule" id="PRU00325"/>
    </source>
</evidence>
<keyword evidence="1" id="KW-0862">Zinc</keyword>
<name>A0A147BL85_IXORI</name>
<sequence>LTKATIYDTEDFVRLYAFKDGWTADATSVPTVDSESVERHFGFASCKRLKKGWAFKEECHVKKIMVNIFDPDPTISLVRSLCAPSMKPGHYKQLLSLSTSAEVVQAYCDCVAGLSGTCQHVAGLMFALADIQQPSTTDVKCQWIAPAKAKKKMPTALKDITFRKHVLNKPTPKQPKRRAPAAQTSGVSEKLLTDKILKKLGAADPTMLWNRYTVEAPQQNQPRLIGDTEDLLSRRCTDIARFYVASVPPTSDGERQTVCESTVGQQANPSWRREKIGRLGASMFRRIIHCVCPEGVLRDILYPRAHSLKPGDPRQYGIDNEPVAVSAYVTFMACQGRSIAVEETGLHVHKDYSYIAVSPDRIVFEGSDQGLLEVKCPRSKKGMTPAEACNSDDFCCHIVDGSVVLKETHAYYFQVQGQMAVVGAQWCDFVVWTNNGPLWQSISVERVPFDKGFWEKDILPGLQYFYRFALVPELITRRIKRLNFLHTVGRGYVPYLKYKDGFYVCDSDPDTLKVCIRKLK</sequence>
<dbReference type="GO" id="GO:0006281">
    <property type="term" value="P:DNA repair"/>
    <property type="evidence" value="ECO:0007669"/>
    <property type="project" value="UniProtKB-ARBA"/>
</dbReference>
<accession>A0A147BL85</accession>
<dbReference type="PROSITE" id="PS50966">
    <property type="entry name" value="ZF_SWIM"/>
    <property type="match status" value="1"/>
</dbReference>
<evidence type="ECO:0000259" key="2">
    <source>
        <dbReference type="PROSITE" id="PS50966"/>
    </source>
</evidence>
<proteinExistence type="predicted"/>
<feature type="domain" description="SWIM-type" evidence="2">
    <location>
        <begin position="93"/>
        <end position="129"/>
    </location>
</feature>
<dbReference type="PANTHER" id="PTHR47526:SF3">
    <property type="entry name" value="PHD-TYPE DOMAIN-CONTAINING PROTEIN"/>
    <property type="match status" value="1"/>
</dbReference>
<dbReference type="GO" id="GO:0008270">
    <property type="term" value="F:zinc ion binding"/>
    <property type="evidence" value="ECO:0007669"/>
    <property type="project" value="UniProtKB-KW"/>
</dbReference>
<dbReference type="Gene3D" id="3.90.320.10">
    <property type="match status" value="1"/>
</dbReference>
<dbReference type="Pfam" id="PF09588">
    <property type="entry name" value="YqaJ"/>
    <property type="match status" value="1"/>
</dbReference>
<feature type="non-terminal residue" evidence="3">
    <location>
        <position position="1"/>
    </location>
</feature>
<dbReference type="EMBL" id="GEGO01003837">
    <property type="protein sequence ID" value="JAR91567.1"/>
    <property type="molecule type" value="Transcribed_RNA"/>
</dbReference>
<keyword evidence="1" id="KW-0863">Zinc-finger</keyword>
<dbReference type="CDD" id="cd22343">
    <property type="entry name" value="PDDEXK_lambda_exonuclease-like"/>
    <property type="match status" value="1"/>
</dbReference>
<organism evidence="3">
    <name type="scientific">Ixodes ricinus</name>
    <name type="common">Common tick</name>
    <name type="synonym">Acarus ricinus</name>
    <dbReference type="NCBI Taxonomy" id="34613"/>
    <lineage>
        <taxon>Eukaryota</taxon>
        <taxon>Metazoa</taxon>
        <taxon>Ecdysozoa</taxon>
        <taxon>Arthropoda</taxon>
        <taxon>Chelicerata</taxon>
        <taxon>Arachnida</taxon>
        <taxon>Acari</taxon>
        <taxon>Parasitiformes</taxon>
        <taxon>Ixodida</taxon>
        <taxon>Ixodoidea</taxon>
        <taxon>Ixodidae</taxon>
        <taxon>Ixodinae</taxon>
        <taxon>Ixodes</taxon>
    </lineage>
</organism>
<dbReference type="PANTHER" id="PTHR47526">
    <property type="entry name" value="ATP-DEPENDENT DNA HELICASE"/>
    <property type="match status" value="1"/>
</dbReference>